<organism evidence="2 3">
    <name type="scientific">Microbacterium lemovicicum</name>
    <dbReference type="NCBI Taxonomy" id="1072463"/>
    <lineage>
        <taxon>Bacteria</taxon>
        <taxon>Bacillati</taxon>
        <taxon>Actinomycetota</taxon>
        <taxon>Actinomycetes</taxon>
        <taxon>Micrococcales</taxon>
        <taxon>Microbacteriaceae</taxon>
        <taxon>Microbacterium</taxon>
    </lineage>
</organism>
<dbReference type="OrthoDB" id="5119511at2"/>
<gene>
    <name evidence="2" type="ORF">CVS47_02088</name>
</gene>
<proteinExistence type="predicted"/>
<dbReference type="KEGG" id="mlv:CVS47_02088"/>
<dbReference type="RefSeq" id="WP_127096003.1">
    <property type="nucleotide sequence ID" value="NZ_CP031423.1"/>
</dbReference>
<dbReference type="EMBL" id="CP031423">
    <property type="protein sequence ID" value="AZS37451.1"/>
    <property type="molecule type" value="Genomic_DNA"/>
</dbReference>
<name>A0A3Q9J0P9_9MICO</name>
<feature type="region of interest" description="Disordered" evidence="1">
    <location>
        <begin position="63"/>
        <end position="109"/>
    </location>
</feature>
<accession>A0A3Q9J0P9</accession>
<feature type="compositionally biased region" description="Acidic residues" evidence="1">
    <location>
        <begin position="66"/>
        <end position="79"/>
    </location>
</feature>
<protein>
    <submittedName>
        <fullName evidence="2">Uncharacterized protein</fullName>
    </submittedName>
</protein>
<evidence type="ECO:0000313" key="2">
    <source>
        <dbReference type="EMBL" id="AZS37451.1"/>
    </source>
</evidence>
<reference evidence="2 3" key="1">
    <citation type="submission" date="2018-08" db="EMBL/GenBank/DDBJ databases">
        <title>Microbacterium lemovicicum sp. nov., a bacterium isolated from a natural uranium-rich soil.</title>
        <authorList>
            <person name="ORTET P."/>
        </authorList>
    </citation>
    <scope>NUCLEOTIDE SEQUENCE [LARGE SCALE GENOMIC DNA]</scope>
    <source>
        <strain evidence="2 3">Viu22</strain>
    </source>
</reference>
<keyword evidence="3" id="KW-1185">Reference proteome</keyword>
<sequence length="109" mass="11534">MKTVIYAGDAFVTGDAIADAVLRYSRILAEAGTADTVTIPVRRRDGVRVDATLLLGPASQIVAESQPDDEGEEIEDGGLVDELNARADTRDAPVGLPVDDPTPGWDDQL</sequence>
<dbReference type="Proteomes" id="UP000276888">
    <property type="component" value="Chromosome"/>
</dbReference>
<evidence type="ECO:0000313" key="3">
    <source>
        <dbReference type="Proteomes" id="UP000276888"/>
    </source>
</evidence>
<evidence type="ECO:0000256" key="1">
    <source>
        <dbReference type="SAM" id="MobiDB-lite"/>
    </source>
</evidence>
<dbReference type="AlphaFoldDB" id="A0A3Q9J0P9"/>